<dbReference type="AlphaFoldDB" id="A0AAX1N7I5"/>
<keyword evidence="1" id="KW-0805">Transcription regulation</keyword>
<dbReference type="KEGG" id="fya:KMW28_19300"/>
<dbReference type="SUPFAM" id="SSF53822">
    <property type="entry name" value="Periplasmic binding protein-like I"/>
    <property type="match status" value="1"/>
</dbReference>
<dbReference type="Gene3D" id="1.10.260.40">
    <property type="entry name" value="lambda repressor-like DNA-binding domains"/>
    <property type="match status" value="1"/>
</dbReference>
<evidence type="ECO:0000256" key="2">
    <source>
        <dbReference type="ARBA" id="ARBA00023125"/>
    </source>
</evidence>
<evidence type="ECO:0000313" key="6">
    <source>
        <dbReference type="Proteomes" id="UP000678679"/>
    </source>
</evidence>
<dbReference type="InterPro" id="IPR010982">
    <property type="entry name" value="Lambda_DNA-bd_dom_sf"/>
</dbReference>
<keyword evidence="2" id="KW-0238">DNA-binding</keyword>
<protein>
    <submittedName>
        <fullName evidence="5">Substrate-binding domain-containing protein</fullName>
    </submittedName>
</protein>
<dbReference type="CDD" id="cd01392">
    <property type="entry name" value="HTH_LacI"/>
    <property type="match status" value="1"/>
</dbReference>
<evidence type="ECO:0000256" key="1">
    <source>
        <dbReference type="ARBA" id="ARBA00023015"/>
    </source>
</evidence>
<dbReference type="InterPro" id="IPR028082">
    <property type="entry name" value="Peripla_BP_I"/>
</dbReference>
<sequence length="349" mass="39328">MGVSKSVGIKEIALMANVSVGTVDRVIHNRGRVSEATKEKIERLMVEHGYKHKKSTFKLFNIGILLPSPKTNPYWALPLQGLKDRAKVLTDSSIKITENLFNYNSADDYLKKGEELLSEHVDGLIIHPLFRQETYQIIRKVRDLEIPFVFLDANLPELEPTYFVGQDAKSCGGLAGRLLSLGLRKDEDIWIINLSSNSGNSTTFLREIGAVDTLKSFTDNLNQVKVLDINPSSNDDEILSIFKQKIDSNKSPSRVYVTNSKIGRVYKIIQKLDISDRIVMIGHDPLEENIKLLNSNKIDFLIAQDSKKQGALVLDGIHDFLLFNKLDEKEKHICSNVYSKENINSISSL</sequence>
<dbReference type="Pfam" id="PF13407">
    <property type="entry name" value="Peripla_BP_4"/>
    <property type="match status" value="1"/>
</dbReference>
<feature type="domain" description="HTH lacI-type" evidence="4">
    <location>
        <begin position="7"/>
        <end position="51"/>
    </location>
</feature>
<keyword evidence="3" id="KW-0804">Transcription</keyword>
<accession>A0AAX1N7I5</accession>
<dbReference type="Pfam" id="PF00356">
    <property type="entry name" value="LacI"/>
    <property type="match status" value="1"/>
</dbReference>
<dbReference type="InterPro" id="IPR025997">
    <property type="entry name" value="SBP_2_dom"/>
</dbReference>
<dbReference type="SUPFAM" id="SSF47413">
    <property type="entry name" value="lambda repressor-like DNA-binding domains"/>
    <property type="match status" value="1"/>
</dbReference>
<dbReference type="InterPro" id="IPR000843">
    <property type="entry name" value="HTH_LacI"/>
</dbReference>
<evidence type="ECO:0000259" key="4">
    <source>
        <dbReference type="PROSITE" id="PS50932"/>
    </source>
</evidence>
<dbReference type="RefSeq" id="WP_169665967.1">
    <property type="nucleotide sequence ID" value="NZ_CP076132.1"/>
</dbReference>
<dbReference type="GO" id="GO:0000976">
    <property type="term" value="F:transcription cis-regulatory region binding"/>
    <property type="evidence" value="ECO:0007669"/>
    <property type="project" value="TreeGrafter"/>
</dbReference>
<proteinExistence type="predicted"/>
<dbReference type="PANTHER" id="PTHR30146:SF144">
    <property type="entry name" value="LACI-FAMILY TRANSCRIPTION REGULATOR"/>
    <property type="match status" value="1"/>
</dbReference>
<gene>
    <name evidence="5" type="ORF">KMW28_19300</name>
</gene>
<reference evidence="5 6" key="1">
    <citation type="submission" date="2021-05" db="EMBL/GenBank/DDBJ databases">
        <title>Comparative genomic studies on the polysaccharide-degrading batcterial strains of the Flammeovirga genus.</title>
        <authorList>
            <person name="Zewei F."/>
            <person name="Zheng Z."/>
            <person name="Yu L."/>
            <person name="Ruyue G."/>
            <person name="Yanhong M."/>
            <person name="Yuanyuan C."/>
            <person name="Jingyan G."/>
            <person name="Wenjun H."/>
        </authorList>
    </citation>
    <scope>NUCLEOTIDE SEQUENCE [LARGE SCALE GENOMIC DNA]</scope>
    <source>
        <strain evidence="5 6">NBRC:100898</strain>
    </source>
</reference>
<dbReference type="EMBL" id="CP076132">
    <property type="protein sequence ID" value="QWG01763.1"/>
    <property type="molecule type" value="Genomic_DNA"/>
</dbReference>
<name>A0AAX1N7I5_9BACT</name>
<evidence type="ECO:0000313" key="5">
    <source>
        <dbReference type="EMBL" id="QWG01763.1"/>
    </source>
</evidence>
<dbReference type="Proteomes" id="UP000678679">
    <property type="component" value="Chromosome 1"/>
</dbReference>
<dbReference type="SMART" id="SM00354">
    <property type="entry name" value="HTH_LACI"/>
    <property type="match status" value="1"/>
</dbReference>
<dbReference type="PROSITE" id="PS50932">
    <property type="entry name" value="HTH_LACI_2"/>
    <property type="match status" value="1"/>
</dbReference>
<dbReference type="PROSITE" id="PS00356">
    <property type="entry name" value="HTH_LACI_1"/>
    <property type="match status" value="1"/>
</dbReference>
<dbReference type="PANTHER" id="PTHR30146">
    <property type="entry name" value="LACI-RELATED TRANSCRIPTIONAL REPRESSOR"/>
    <property type="match status" value="1"/>
</dbReference>
<dbReference type="GO" id="GO:0003700">
    <property type="term" value="F:DNA-binding transcription factor activity"/>
    <property type="evidence" value="ECO:0007669"/>
    <property type="project" value="TreeGrafter"/>
</dbReference>
<dbReference type="Gene3D" id="3.40.50.2300">
    <property type="match status" value="2"/>
</dbReference>
<evidence type="ECO:0000256" key="3">
    <source>
        <dbReference type="ARBA" id="ARBA00023163"/>
    </source>
</evidence>
<keyword evidence="6" id="KW-1185">Reference proteome</keyword>
<organism evidence="5 6">
    <name type="scientific">Flammeovirga yaeyamensis</name>
    <dbReference type="NCBI Taxonomy" id="367791"/>
    <lineage>
        <taxon>Bacteria</taxon>
        <taxon>Pseudomonadati</taxon>
        <taxon>Bacteroidota</taxon>
        <taxon>Cytophagia</taxon>
        <taxon>Cytophagales</taxon>
        <taxon>Flammeovirgaceae</taxon>
        <taxon>Flammeovirga</taxon>
    </lineage>
</organism>